<evidence type="ECO:0000313" key="1">
    <source>
        <dbReference type="EMBL" id="KAK7273045.1"/>
    </source>
</evidence>
<keyword evidence="2" id="KW-1185">Reference proteome</keyword>
<dbReference type="Proteomes" id="UP001372338">
    <property type="component" value="Unassembled WGS sequence"/>
</dbReference>
<proteinExistence type="predicted"/>
<name>A0AAN9FG97_CROPI</name>
<sequence length="72" mass="8168">MNLLQLARGIFVIPHYAQRHSNGSATTPLATWSVFLSLHHTIPYHTAHVSFCYTHFSLIFAHGDKSRFSSIE</sequence>
<dbReference type="EMBL" id="JAYWIO010000003">
    <property type="protein sequence ID" value="KAK7273045.1"/>
    <property type="molecule type" value="Genomic_DNA"/>
</dbReference>
<comment type="caution">
    <text evidence="1">The sequence shown here is derived from an EMBL/GenBank/DDBJ whole genome shotgun (WGS) entry which is preliminary data.</text>
</comment>
<gene>
    <name evidence="1" type="ORF">RIF29_14091</name>
</gene>
<organism evidence="1 2">
    <name type="scientific">Crotalaria pallida</name>
    <name type="common">Smooth rattlebox</name>
    <name type="synonym">Crotalaria striata</name>
    <dbReference type="NCBI Taxonomy" id="3830"/>
    <lineage>
        <taxon>Eukaryota</taxon>
        <taxon>Viridiplantae</taxon>
        <taxon>Streptophyta</taxon>
        <taxon>Embryophyta</taxon>
        <taxon>Tracheophyta</taxon>
        <taxon>Spermatophyta</taxon>
        <taxon>Magnoliopsida</taxon>
        <taxon>eudicotyledons</taxon>
        <taxon>Gunneridae</taxon>
        <taxon>Pentapetalae</taxon>
        <taxon>rosids</taxon>
        <taxon>fabids</taxon>
        <taxon>Fabales</taxon>
        <taxon>Fabaceae</taxon>
        <taxon>Papilionoideae</taxon>
        <taxon>50 kb inversion clade</taxon>
        <taxon>genistoids sensu lato</taxon>
        <taxon>core genistoids</taxon>
        <taxon>Crotalarieae</taxon>
        <taxon>Crotalaria</taxon>
    </lineage>
</organism>
<evidence type="ECO:0000313" key="2">
    <source>
        <dbReference type="Proteomes" id="UP001372338"/>
    </source>
</evidence>
<dbReference type="AlphaFoldDB" id="A0AAN9FG97"/>
<reference evidence="1 2" key="1">
    <citation type="submission" date="2024-01" db="EMBL/GenBank/DDBJ databases">
        <title>The genomes of 5 underutilized Papilionoideae crops provide insights into root nodulation and disease resistanc.</title>
        <authorList>
            <person name="Yuan L."/>
        </authorList>
    </citation>
    <scope>NUCLEOTIDE SEQUENCE [LARGE SCALE GENOMIC DNA]</scope>
    <source>
        <strain evidence="1">ZHUSHIDOU_FW_LH</strain>
        <tissue evidence="1">Leaf</tissue>
    </source>
</reference>
<accession>A0AAN9FG97</accession>
<protein>
    <submittedName>
        <fullName evidence="1">Uncharacterized protein</fullName>
    </submittedName>
</protein>